<feature type="region of interest" description="Disordered" evidence="1">
    <location>
        <begin position="243"/>
        <end position="272"/>
    </location>
</feature>
<accession>A0A2P7YU54</accession>
<dbReference type="Proteomes" id="UP000241107">
    <property type="component" value="Unassembled WGS sequence"/>
</dbReference>
<dbReference type="OrthoDB" id="4075427at2759"/>
<dbReference type="GeneID" id="36565476"/>
<evidence type="ECO:0000313" key="2">
    <source>
        <dbReference type="EMBL" id="PSK39472.1"/>
    </source>
</evidence>
<dbReference type="EMBL" id="PYFQ01000003">
    <property type="protein sequence ID" value="PSK39472.1"/>
    <property type="molecule type" value="Genomic_DNA"/>
</dbReference>
<reference evidence="2 3" key="1">
    <citation type="submission" date="2018-03" db="EMBL/GenBank/DDBJ databases">
        <title>Candida pseudohaemulonii genome assembly and annotation.</title>
        <authorList>
            <person name="Munoz J.F."/>
            <person name="Gade L.G."/>
            <person name="Chow N.A."/>
            <person name="Litvintseva A.P."/>
            <person name="Loparev V.N."/>
            <person name="Cuomo C.A."/>
        </authorList>
    </citation>
    <scope>NUCLEOTIDE SEQUENCE [LARGE SCALE GENOMIC DNA]</scope>
    <source>
        <strain evidence="2 3">B12108</strain>
    </source>
</reference>
<dbReference type="VEuPathDB" id="FungiDB:C7M61_002087"/>
<protein>
    <submittedName>
        <fullName evidence="2">Uncharacterized protein</fullName>
    </submittedName>
</protein>
<dbReference type="RefSeq" id="XP_024714609.1">
    <property type="nucleotide sequence ID" value="XM_024857473.1"/>
</dbReference>
<keyword evidence="3" id="KW-1185">Reference proteome</keyword>
<proteinExistence type="predicted"/>
<gene>
    <name evidence="2" type="ORF">C7M61_002087</name>
</gene>
<name>A0A2P7YU54_9ASCO</name>
<feature type="compositionally biased region" description="Acidic residues" evidence="1">
    <location>
        <begin position="245"/>
        <end position="254"/>
    </location>
</feature>
<sequence>MSGYTVLNSKSISELPDPEALRGKLAYVNLPVVCLALLRRPDMNFGVLMVTDFTEYANSSYAMGSAHPRLPESFSIGKIQALERTKVFAITCLLDKVDAMWDRLCLYSSRMHHYDPLDETRCNFSQEGVIGFINIRVKEYNYSTEGWLSRFHICNREQMTKSAFKANLRKYYFGSFMERFLGIVDKSLYDNLLPSFPIDSYRKPEDLVTTGVKRPSDDLLTQAPKSRSISAAQITYQQQFTQLPAEEESDDEELPSFAADDAHPQPSQAPKSQIIPITRPQSKWLRHVVNKLPFPSLCSVSLDEAPGFTTFETTCILKNIIPEVGKLFVRPYKRTIKISPIRLVLVGSRDQKLFAELHSEEDINAFFGILEVEEVLPKIEETLKALQRLVGLQVKVRLQKRLMDLDFGYQKPYWACRTPLTSLAEVWD</sequence>
<organism evidence="2 3">
    <name type="scientific">Candidozyma pseudohaemuli</name>
    <dbReference type="NCBI Taxonomy" id="418784"/>
    <lineage>
        <taxon>Eukaryota</taxon>
        <taxon>Fungi</taxon>
        <taxon>Dikarya</taxon>
        <taxon>Ascomycota</taxon>
        <taxon>Saccharomycotina</taxon>
        <taxon>Pichiomycetes</taxon>
        <taxon>Metschnikowiaceae</taxon>
        <taxon>Candidozyma</taxon>
    </lineage>
</organism>
<comment type="caution">
    <text evidence="2">The sequence shown here is derived from an EMBL/GenBank/DDBJ whole genome shotgun (WGS) entry which is preliminary data.</text>
</comment>
<evidence type="ECO:0000256" key="1">
    <source>
        <dbReference type="SAM" id="MobiDB-lite"/>
    </source>
</evidence>
<dbReference type="AlphaFoldDB" id="A0A2P7YU54"/>
<evidence type="ECO:0000313" key="3">
    <source>
        <dbReference type="Proteomes" id="UP000241107"/>
    </source>
</evidence>